<organism evidence="10 11">
    <name type="scientific">Vallicoccus soli</name>
    <dbReference type="NCBI Taxonomy" id="2339232"/>
    <lineage>
        <taxon>Bacteria</taxon>
        <taxon>Bacillati</taxon>
        <taxon>Actinomycetota</taxon>
        <taxon>Actinomycetes</taxon>
        <taxon>Motilibacterales</taxon>
        <taxon>Vallicoccaceae</taxon>
        <taxon>Vallicoccus</taxon>
    </lineage>
</organism>
<feature type="binding site" evidence="8">
    <location>
        <position position="384"/>
    </location>
    <ligand>
        <name>phosphoenolpyruvate</name>
        <dbReference type="ChEBI" id="CHEBI:58702"/>
    </ligand>
</feature>
<dbReference type="Pfam" id="PF00275">
    <property type="entry name" value="EPSP_synthase"/>
    <property type="match status" value="1"/>
</dbReference>
<comment type="caution">
    <text evidence="10">The sequence shown here is derived from an EMBL/GenBank/DDBJ whole genome shotgun (WGS) entry which is preliminary data.</text>
</comment>
<dbReference type="FunFam" id="3.65.10.10:FF:000010">
    <property type="entry name" value="3-phosphoshikimate 1-carboxyvinyltransferase"/>
    <property type="match status" value="1"/>
</dbReference>
<dbReference type="InterPro" id="IPR023193">
    <property type="entry name" value="EPSP_synthase_CS"/>
</dbReference>
<evidence type="ECO:0000313" key="10">
    <source>
        <dbReference type="EMBL" id="RJK98431.1"/>
    </source>
</evidence>
<feature type="binding site" evidence="8">
    <location>
        <position position="28"/>
    </location>
    <ligand>
        <name>3-phosphoshikimate</name>
        <dbReference type="ChEBI" id="CHEBI:145989"/>
    </ligand>
</feature>
<feature type="binding site" evidence="8">
    <location>
        <position position="169"/>
    </location>
    <ligand>
        <name>3-phosphoshikimate</name>
        <dbReference type="ChEBI" id="CHEBI:145989"/>
    </ligand>
</feature>
<feature type="binding site" evidence="8">
    <location>
        <position position="339"/>
    </location>
    <ligand>
        <name>3-phosphoshikimate</name>
        <dbReference type="ChEBI" id="CHEBI:145989"/>
    </ligand>
</feature>
<feature type="binding site" evidence="8">
    <location>
        <position position="197"/>
    </location>
    <ligand>
        <name>3-phosphoshikimate</name>
        <dbReference type="ChEBI" id="CHEBI:145989"/>
    </ligand>
</feature>
<comment type="subcellular location">
    <subcellularLocation>
        <location evidence="8">Cytoplasm</location>
    </subcellularLocation>
</comment>
<dbReference type="CDD" id="cd01556">
    <property type="entry name" value="EPSP_synthase"/>
    <property type="match status" value="1"/>
</dbReference>
<evidence type="ECO:0000256" key="5">
    <source>
        <dbReference type="ARBA" id="ARBA00022679"/>
    </source>
</evidence>
<dbReference type="PROSITE" id="PS00104">
    <property type="entry name" value="EPSP_SYNTHASE_1"/>
    <property type="match status" value="1"/>
</dbReference>
<feature type="binding site" evidence="8">
    <location>
        <position position="343"/>
    </location>
    <ligand>
        <name>phosphoenolpyruvate</name>
        <dbReference type="ChEBI" id="CHEBI:58702"/>
    </ligand>
</feature>
<dbReference type="GO" id="GO:0008652">
    <property type="term" value="P:amino acid biosynthetic process"/>
    <property type="evidence" value="ECO:0007669"/>
    <property type="project" value="UniProtKB-KW"/>
</dbReference>
<dbReference type="HAMAP" id="MF_00210">
    <property type="entry name" value="EPSP_synth"/>
    <property type="match status" value="1"/>
</dbReference>
<keyword evidence="5 8" id="KW-0808">Transferase</keyword>
<dbReference type="GO" id="GO:0009423">
    <property type="term" value="P:chorismate biosynthetic process"/>
    <property type="evidence" value="ECO:0007669"/>
    <property type="project" value="UniProtKB-UniRule"/>
</dbReference>
<feature type="binding site" evidence="8">
    <location>
        <position position="24"/>
    </location>
    <ligand>
        <name>3-phosphoshikimate</name>
        <dbReference type="ChEBI" id="CHEBI:145989"/>
    </ligand>
</feature>
<evidence type="ECO:0000313" key="11">
    <source>
        <dbReference type="Proteomes" id="UP000265614"/>
    </source>
</evidence>
<evidence type="ECO:0000256" key="4">
    <source>
        <dbReference type="ARBA" id="ARBA00022605"/>
    </source>
</evidence>
<comment type="function">
    <text evidence="8">Catalyzes the transfer of the enolpyruvyl moiety of phosphoenolpyruvate (PEP) to the 5-hydroxyl of shikimate-3-phosphate (S3P) to produce enolpyruvyl shikimate-3-phosphate and inorganic phosphate.</text>
</comment>
<dbReference type="EMBL" id="QZEZ01000001">
    <property type="protein sequence ID" value="RJK98431.1"/>
    <property type="molecule type" value="Genomic_DNA"/>
</dbReference>
<dbReference type="UniPathway" id="UPA00053">
    <property type="reaction ID" value="UER00089"/>
</dbReference>
<comment type="caution">
    <text evidence="8">Lacks conserved residue(s) required for the propagation of feature annotation.</text>
</comment>
<evidence type="ECO:0000256" key="8">
    <source>
        <dbReference type="HAMAP-Rule" id="MF_00210"/>
    </source>
</evidence>
<dbReference type="NCBIfam" id="TIGR01356">
    <property type="entry name" value="aroA"/>
    <property type="match status" value="1"/>
</dbReference>
<dbReference type="AlphaFoldDB" id="A0A3A3ZNH9"/>
<feature type="binding site" evidence="8">
    <location>
        <position position="94"/>
    </location>
    <ligand>
        <name>phosphoenolpyruvate</name>
        <dbReference type="ChEBI" id="CHEBI:58702"/>
    </ligand>
</feature>
<dbReference type="InterPro" id="IPR036968">
    <property type="entry name" value="Enolpyruvate_Tfrase_sf"/>
</dbReference>
<dbReference type="EC" id="2.5.1.19" evidence="8"/>
<proteinExistence type="inferred from homology"/>
<dbReference type="InterPro" id="IPR013792">
    <property type="entry name" value="RNA3'P_cycl/enolpyr_Trfase_a/b"/>
</dbReference>
<keyword evidence="11" id="KW-1185">Reference proteome</keyword>
<accession>A0A3A3ZNH9</accession>
<dbReference type="Gene3D" id="3.65.10.10">
    <property type="entry name" value="Enolpyruvate transferase domain"/>
    <property type="match status" value="2"/>
</dbReference>
<keyword evidence="4 8" id="KW-0028">Amino-acid biosynthesis</keyword>
<evidence type="ECO:0000256" key="1">
    <source>
        <dbReference type="ARBA" id="ARBA00004811"/>
    </source>
</evidence>
<feature type="binding site" evidence="8">
    <location>
        <position position="23"/>
    </location>
    <ligand>
        <name>phosphoenolpyruvate</name>
        <dbReference type="ChEBI" id="CHEBI:58702"/>
    </ligand>
</feature>
<evidence type="ECO:0000259" key="9">
    <source>
        <dbReference type="Pfam" id="PF00275"/>
    </source>
</evidence>
<comment type="catalytic activity">
    <reaction evidence="7">
        <text>3-phosphoshikimate + phosphoenolpyruvate = 5-O-(1-carboxyvinyl)-3-phosphoshikimate + phosphate</text>
        <dbReference type="Rhea" id="RHEA:21256"/>
        <dbReference type="ChEBI" id="CHEBI:43474"/>
        <dbReference type="ChEBI" id="CHEBI:57701"/>
        <dbReference type="ChEBI" id="CHEBI:58702"/>
        <dbReference type="ChEBI" id="CHEBI:145989"/>
        <dbReference type="EC" id="2.5.1.19"/>
    </reaction>
    <physiologicalReaction direction="left-to-right" evidence="7">
        <dbReference type="Rhea" id="RHEA:21257"/>
    </physiologicalReaction>
</comment>
<dbReference type="GO" id="GO:0009073">
    <property type="term" value="P:aromatic amino acid family biosynthetic process"/>
    <property type="evidence" value="ECO:0007669"/>
    <property type="project" value="UniProtKB-KW"/>
</dbReference>
<feature type="domain" description="Enolpyruvate transferase" evidence="9">
    <location>
        <begin position="10"/>
        <end position="415"/>
    </location>
</feature>
<feature type="binding site" evidence="8">
    <location>
        <position position="168"/>
    </location>
    <ligand>
        <name>3-phosphoshikimate</name>
        <dbReference type="ChEBI" id="CHEBI:145989"/>
    </ligand>
</feature>
<evidence type="ECO:0000256" key="2">
    <source>
        <dbReference type="ARBA" id="ARBA00009948"/>
    </source>
</evidence>
<dbReference type="PANTHER" id="PTHR21090:SF5">
    <property type="entry name" value="PENTAFUNCTIONAL AROM POLYPEPTIDE"/>
    <property type="match status" value="1"/>
</dbReference>
<feature type="binding site" evidence="8">
    <location>
        <position position="170"/>
    </location>
    <ligand>
        <name>3-phosphoshikimate</name>
        <dbReference type="ChEBI" id="CHEBI:145989"/>
    </ligand>
</feature>
<dbReference type="PANTHER" id="PTHR21090">
    <property type="entry name" value="AROM/DEHYDROQUINATE SYNTHASE"/>
    <property type="match status" value="1"/>
</dbReference>
<dbReference type="PROSITE" id="PS00885">
    <property type="entry name" value="EPSP_SYNTHASE_2"/>
    <property type="match status" value="1"/>
</dbReference>
<gene>
    <name evidence="8 10" type="primary">aroA</name>
    <name evidence="10" type="ORF">D5H78_04055</name>
</gene>
<dbReference type="GO" id="GO:0003866">
    <property type="term" value="F:3-phosphoshikimate 1-carboxyvinyltransferase activity"/>
    <property type="evidence" value="ECO:0007669"/>
    <property type="project" value="UniProtKB-UniRule"/>
</dbReference>
<comment type="pathway">
    <text evidence="1 8">Metabolic intermediate biosynthesis; chorismate biosynthesis; chorismate from D-erythrose 4-phosphate and phosphoenolpyruvate: step 6/7.</text>
</comment>
<protein>
    <recommendedName>
        <fullName evidence="8">3-phosphoshikimate 1-carboxyvinyltransferase</fullName>
        <ecNumber evidence="8">2.5.1.19</ecNumber>
    </recommendedName>
    <alternativeName>
        <fullName evidence="8">5-enolpyruvylshikimate-3-phosphate synthase</fullName>
        <shortName evidence="8">EPSP synthase</shortName>
        <shortName evidence="8">EPSPS</shortName>
    </alternativeName>
</protein>
<evidence type="ECO:0000256" key="3">
    <source>
        <dbReference type="ARBA" id="ARBA00022490"/>
    </source>
</evidence>
<feature type="binding site" evidence="8">
    <location>
        <position position="409"/>
    </location>
    <ligand>
        <name>phosphoenolpyruvate</name>
        <dbReference type="ChEBI" id="CHEBI:58702"/>
    </ligand>
</feature>
<dbReference type="InterPro" id="IPR001986">
    <property type="entry name" value="Enolpyruvate_Tfrase_dom"/>
</dbReference>
<comment type="subunit">
    <text evidence="8">Monomer.</text>
</comment>
<feature type="active site" description="Proton acceptor" evidence="8">
    <location>
        <position position="312"/>
    </location>
</feature>
<feature type="binding site" evidence="8">
    <location>
        <position position="23"/>
    </location>
    <ligand>
        <name>3-phosphoshikimate</name>
        <dbReference type="ChEBI" id="CHEBI:145989"/>
    </ligand>
</feature>
<dbReference type="SUPFAM" id="SSF55205">
    <property type="entry name" value="EPT/RTPC-like"/>
    <property type="match status" value="1"/>
</dbReference>
<reference evidence="10 11" key="1">
    <citation type="submission" date="2018-09" db="EMBL/GenBank/DDBJ databases">
        <title>YIM 75000 draft genome.</title>
        <authorList>
            <person name="Tang S."/>
            <person name="Feng Y."/>
        </authorList>
    </citation>
    <scope>NUCLEOTIDE SEQUENCE [LARGE SCALE GENOMIC DNA]</scope>
    <source>
        <strain evidence="10 11">YIM 75000</strain>
    </source>
</reference>
<evidence type="ECO:0000256" key="7">
    <source>
        <dbReference type="ARBA" id="ARBA00044633"/>
    </source>
</evidence>
<comment type="similarity">
    <text evidence="2 8">Belongs to the EPSP synthase family.</text>
</comment>
<dbReference type="FunFam" id="3.65.10.10:FF:000011">
    <property type="entry name" value="3-phosphoshikimate 1-carboxyvinyltransferase"/>
    <property type="match status" value="1"/>
</dbReference>
<dbReference type="PIRSF" id="PIRSF000505">
    <property type="entry name" value="EPSPS"/>
    <property type="match status" value="1"/>
</dbReference>
<dbReference type="OrthoDB" id="9809920at2"/>
<dbReference type="InterPro" id="IPR006264">
    <property type="entry name" value="EPSP_synthase"/>
</dbReference>
<evidence type="ECO:0000256" key="6">
    <source>
        <dbReference type="ARBA" id="ARBA00023141"/>
    </source>
</evidence>
<dbReference type="Proteomes" id="UP000265614">
    <property type="component" value="Unassembled WGS sequence"/>
</dbReference>
<sequence length="436" mass="44413">MPLWPAPRAAGPVDAVVALPGSKSITNRALLLAALADAPTVLERPLRARDTALMAAALRSLGAGVEDAGAGGGDWRVVPARLRGPADVDCGLAGTVMRFVPPVAALAEGTVRFDGDPHARTRPMGPVLRALRDLGAEVDDGGRGTLPFALHGRGRLPGGEVVVDASASSQFVSALLLAAPRYDEGVVVRHEGPPVPSLPHIAMTVHMLRAAGADVDDEGPDRWRVAPGPLAGGTVAVEPDLSNAAPFLAAALVTGGRVTVPGWPRSTTQAGDALRGLLLAMGADVALTDEGLTVTGTGRVHGVDVDLHDVGELTPTVAAVAALAEGPSRLRGIAHLRGHETDRLAALAAEVGRLGGDVEETGDGLVVRPRPLSGGTWRSYADHRMATAGAVLGLLVDGVEVEDVGTTGKTLPGFTGLWARMLGVEDRGAGLPEGPG</sequence>
<feature type="binding site" evidence="8">
    <location>
        <position position="312"/>
    </location>
    <ligand>
        <name>3-phosphoshikimate</name>
        <dbReference type="ChEBI" id="CHEBI:145989"/>
    </ligand>
</feature>
<keyword evidence="3 8" id="KW-0963">Cytoplasm</keyword>
<keyword evidence="6 8" id="KW-0057">Aromatic amino acid biosynthesis</keyword>
<dbReference type="GO" id="GO:0005737">
    <property type="term" value="C:cytoplasm"/>
    <property type="evidence" value="ECO:0007669"/>
    <property type="project" value="UniProtKB-SubCell"/>
</dbReference>
<feature type="binding site" evidence="8">
    <location>
        <position position="122"/>
    </location>
    <ligand>
        <name>phosphoenolpyruvate</name>
        <dbReference type="ChEBI" id="CHEBI:58702"/>
    </ligand>
</feature>
<name>A0A3A3ZNH9_9ACTN</name>
<feature type="binding site" evidence="8">
    <location>
        <position position="170"/>
    </location>
    <ligand>
        <name>phosphoenolpyruvate</name>
        <dbReference type="ChEBI" id="CHEBI:58702"/>
    </ligand>
</feature>